<dbReference type="GO" id="GO:0050661">
    <property type="term" value="F:NADP binding"/>
    <property type="evidence" value="ECO:0007669"/>
    <property type="project" value="InterPro"/>
</dbReference>
<gene>
    <name evidence="7" type="primary">proA</name>
    <name evidence="9" type="ORF">SAMN04487820_107255</name>
</gene>
<organism evidence="9 10">
    <name type="scientific">Actinopolyspora mzabensis</name>
    <dbReference type="NCBI Taxonomy" id="995066"/>
    <lineage>
        <taxon>Bacteria</taxon>
        <taxon>Bacillati</taxon>
        <taxon>Actinomycetota</taxon>
        <taxon>Actinomycetes</taxon>
        <taxon>Actinopolysporales</taxon>
        <taxon>Actinopolysporaceae</taxon>
        <taxon>Actinopolyspora</taxon>
    </lineage>
</organism>
<dbReference type="UniPathway" id="UPA00098">
    <property type="reaction ID" value="UER00360"/>
</dbReference>
<comment type="similarity">
    <text evidence="7">Belongs to the gamma-glutamyl phosphate reductase family.</text>
</comment>
<evidence type="ECO:0000256" key="4">
    <source>
        <dbReference type="ARBA" id="ARBA00022857"/>
    </source>
</evidence>
<name>A0A1G9BN67_ACTMZ</name>
<evidence type="ECO:0000256" key="2">
    <source>
        <dbReference type="ARBA" id="ARBA00022605"/>
    </source>
</evidence>
<keyword evidence="2 7" id="KW-0028">Amino-acid biosynthesis</keyword>
<keyword evidence="4 7" id="KW-0521">NADP</keyword>
<dbReference type="GO" id="GO:0055129">
    <property type="term" value="P:L-proline biosynthetic process"/>
    <property type="evidence" value="ECO:0007669"/>
    <property type="project" value="UniProtKB-UniRule"/>
</dbReference>
<comment type="catalytic activity">
    <reaction evidence="6 7">
        <text>L-glutamate 5-semialdehyde + phosphate + NADP(+) = L-glutamyl 5-phosphate + NADPH + H(+)</text>
        <dbReference type="Rhea" id="RHEA:19541"/>
        <dbReference type="ChEBI" id="CHEBI:15378"/>
        <dbReference type="ChEBI" id="CHEBI:43474"/>
        <dbReference type="ChEBI" id="CHEBI:57783"/>
        <dbReference type="ChEBI" id="CHEBI:58066"/>
        <dbReference type="ChEBI" id="CHEBI:58274"/>
        <dbReference type="ChEBI" id="CHEBI:58349"/>
        <dbReference type="EC" id="1.2.1.41"/>
    </reaction>
</comment>
<dbReference type="PIRSF" id="PIRSF000151">
    <property type="entry name" value="GPR"/>
    <property type="match status" value="1"/>
</dbReference>
<dbReference type="GO" id="GO:0005737">
    <property type="term" value="C:cytoplasm"/>
    <property type="evidence" value="ECO:0007669"/>
    <property type="project" value="UniProtKB-SubCell"/>
</dbReference>
<dbReference type="HAMAP" id="MF_00412">
    <property type="entry name" value="ProA"/>
    <property type="match status" value="1"/>
</dbReference>
<dbReference type="Proteomes" id="UP000199213">
    <property type="component" value="Unassembled WGS sequence"/>
</dbReference>
<dbReference type="InterPro" id="IPR000965">
    <property type="entry name" value="GPR_dom"/>
</dbReference>
<dbReference type="InterPro" id="IPR015590">
    <property type="entry name" value="Aldehyde_DH_dom"/>
</dbReference>
<dbReference type="Gene3D" id="3.40.309.10">
    <property type="entry name" value="Aldehyde Dehydrogenase, Chain A, domain 2"/>
    <property type="match status" value="1"/>
</dbReference>
<dbReference type="CDD" id="cd07079">
    <property type="entry name" value="ALDH_F18-19_ProA-GPR"/>
    <property type="match status" value="1"/>
</dbReference>
<dbReference type="InterPro" id="IPR020593">
    <property type="entry name" value="G-glutamylP_reductase_CS"/>
</dbReference>
<dbReference type="PANTHER" id="PTHR11063:SF8">
    <property type="entry name" value="DELTA-1-PYRROLINE-5-CARBOXYLATE SYNTHASE"/>
    <property type="match status" value="1"/>
</dbReference>
<evidence type="ECO:0000313" key="9">
    <source>
        <dbReference type="EMBL" id="SDK40932.1"/>
    </source>
</evidence>
<accession>A0A1G9BN67</accession>
<dbReference type="Gene3D" id="3.40.605.10">
    <property type="entry name" value="Aldehyde Dehydrogenase, Chain A, domain 1"/>
    <property type="match status" value="1"/>
</dbReference>
<dbReference type="NCBIfam" id="NF001221">
    <property type="entry name" value="PRK00197.1"/>
    <property type="match status" value="1"/>
</dbReference>
<sequence>MPEKSSTGSAVGADAGREEILAAARGAREATAEFAAATRETKDTLLTAMADALTRRSGEVLDANELDLTAARDSGMPEAMLDRLKLTEPRVAEVASGLRTVAGLPDPVGETVRGNMLPNGLELRQVRVPLGVVGIVYEGRPNVTVDAAGLTLKSGNAVLLRGSSSAVRSNTALVSILRDVLVESGFSPDLVTLLPCADRSSVGHLVTARGLVDLVIPRGGAGLINAVVEEATVPVIETGVGNCHVYVDRAADPEKTRQVVHNAKTRRVSVCNAAETLLVHREVADTLLPGLARELSETGVTLHTDERAAEAIGNAAPVTLATEQDWDTEYLSMDLAVAVVDSPDEAMAHIARHGTGHTEAIVSEDVSAVRRFTTRVDSAAVVVNASTAFTDGGQFGMGAEIGISTQKLHARGPMALPELTTTKWLVWGDGHTRP</sequence>
<keyword evidence="7" id="KW-0963">Cytoplasm</keyword>
<dbReference type="PROSITE" id="PS01223">
    <property type="entry name" value="PROA"/>
    <property type="match status" value="1"/>
</dbReference>
<dbReference type="PANTHER" id="PTHR11063">
    <property type="entry name" value="GLUTAMATE SEMIALDEHYDE DEHYDROGENASE"/>
    <property type="match status" value="1"/>
</dbReference>
<dbReference type="InterPro" id="IPR016163">
    <property type="entry name" value="Ald_DH_C"/>
</dbReference>
<dbReference type="InterPro" id="IPR016161">
    <property type="entry name" value="Ald_DH/histidinol_DH"/>
</dbReference>
<dbReference type="OrthoDB" id="9809970at2"/>
<dbReference type="RefSeq" id="WP_092628703.1">
    <property type="nucleotide sequence ID" value="NZ_FNFM01000007.1"/>
</dbReference>
<evidence type="ECO:0000256" key="3">
    <source>
        <dbReference type="ARBA" id="ARBA00022650"/>
    </source>
</evidence>
<comment type="function">
    <text evidence="7">Catalyzes the NADPH-dependent reduction of L-glutamate 5-phosphate into L-glutamate 5-semialdehyde and phosphate. The product spontaneously undergoes cyclization to form 1-pyrroline-5-carboxylate.</text>
</comment>
<keyword evidence="10" id="KW-1185">Reference proteome</keyword>
<keyword evidence="5 7" id="KW-0560">Oxidoreductase</keyword>
<evidence type="ECO:0000256" key="6">
    <source>
        <dbReference type="ARBA" id="ARBA00049024"/>
    </source>
</evidence>
<reference evidence="10" key="1">
    <citation type="submission" date="2016-10" db="EMBL/GenBank/DDBJ databases">
        <authorList>
            <person name="Varghese N."/>
            <person name="Submissions S."/>
        </authorList>
    </citation>
    <scope>NUCLEOTIDE SEQUENCE [LARGE SCALE GENOMIC DNA]</scope>
    <source>
        <strain evidence="10">DSM 45460</strain>
    </source>
</reference>
<dbReference type="Pfam" id="PF00171">
    <property type="entry name" value="Aldedh"/>
    <property type="match status" value="1"/>
</dbReference>
<dbReference type="AlphaFoldDB" id="A0A1G9BN67"/>
<dbReference type="EC" id="1.2.1.41" evidence="7"/>
<dbReference type="GO" id="GO:0004350">
    <property type="term" value="F:glutamate-5-semialdehyde dehydrogenase activity"/>
    <property type="evidence" value="ECO:0007669"/>
    <property type="project" value="UniProtKB-UniRule"/>
</dbReference>
<feature type="domain" description="Aldehyde dehydrogenase" evidence="8">
    <location>
        <begin position="13"/>
        <end position="301"/>
    </location>
</feature>
<evidence type="ECO:0000256" key="1">
    <source>
        <dbReference type="ARBA" id="ARBA00004985"/>
    </source>
</evidence>
<evidence type="ECO:0000259" key="8">
    <source>
        <dbReference type="Pfam" id="PF00171"/>
    </source>
</evidence>
<protein>
    <recommendedName>
        <fullName evidence="7">Gamma-glutamyl phosphate reductase</fullName>
        <shortName evidence="7">GPR</shortName>
        <ecNumber evidence="7">1.2.1.41</ecNumber>
    </recommendedName>
    <alternativeName>
        <fullName evidence="7">Glutamate-5-semialdehyde dehydrogenase</fullName>
    </alternativeName>
    <alternativeName>
        <fullName evidence="7">Glutamyl-gamma-semialdehyde dehydrogenase</fullName>
        <shortName evidence="7">GSA dehydrogenase</shortName>
    </alternativeName>
</protein>
<evidence type="ECO:0000256" key="5">
    <source>
        <dbReference type="ARBA" id="ARBA00023002"/>
    </source>
</evidence>
<dbReference type="FunFam" id="3.40.309.10:FF:000006">
    <property type="entry name" value="Gamma-glutamyl phosphate reductase"/>
    <property type="match status" value="1"/>
</dbReference>
<evidence type="ECO:0000313" key="10">
    <source>
        <dbReference type="Proteomes" id="UP000199213"/>
    </source>
</evidence>
<keyword evidence="3 7" id="KW-0641">Proline biosynthesis</keyword>
<dbReference type="InterPro" id="IPR016162">
    <property type="entry name" value="Ald_DH_N"/>
</dbReference>
<dbReference type="EMBL" id="FNFM01000007">
    <property type="protein sequence ID" value="SDK40932.1"/>
    <property type="molecule type" value="Genomic_DNA"/>
</dbReference>
<evidence type="ECO:0000256" key="7">
    <source>
        <dbReference type="HAMAP-Rule" id="MF_00412"/>
    </source>
</evidence>
<dbReference type="NCBIfam" id="TIGR00407">
    <property type="entry name" value="proA"/>
    <property type="match status" value="1"/>
</dbReference>
<comment type="pathway">
    <text evidence="1 7">Amino-acid biosynthesis; L-proline biosynthesis; L-glutamate 5-semialdehyde from L-glutamate: step 2/2.</text>
</comment>
<proteinExistence type="inferred from homology"/>
<comment type="subcellular location">
    <subcellularLocation>
        <location evidence="7">Cytoplasm</location>
    </subcellularLocation>
</comment>
<dbReference type="InterPro" id="IPR012134">
    <property type="entry name" value="Glu-5-SA_DH"/>
</dbReference>
<dbReference type="SUPFAM" id="SSF53720">
    <property type="entry name" value="ALDH-like"/>
    <property type="match status" value="1"/>
</dbReference>